<dbReference type="EMBL" id="KV417354">
    <property type="protein sequence ID" value="KZO90033.1"/>
    <property type="molecule type" value="Genomic_DNA"/>
</dbReference>
<dbReference type="PANTHER" id="PTHR24115">
    <property type="entry name" value="KINESIN-RELATED"/>
    <property type="match status" value="1"/>
</dbReference>
<proteinExistence type="predicted"/>
<dbReference type="SMART" id="SM00129">
    <property type="entry name" value="KISc"/>
    <property type="match status" value="1"/>
</dbReference>
<accession>A0A167G016</accession>
<name>A0A167G016_CALVF</name>
<dbReference type="GO" id="GO:0003777">
    <property type="term" value="F:microtubule motor activity"/>
    <property type="evidence" value="ECO:0007669"/>
    <property type="project" value="InterPro"/>
</dbReference>
<dbReference type="PANTHER" id="PTHR24115:SF1004">
    <property type="entry name" value="KINESIN-LIKE PROTEIN KIF15"/>
    <property type="match status" value="1"/>
</dbReference>
<dbReference type="GO" id="GO:0008017">
    <property type="term" value="F:microtubule binding"/>
    <property type="evidence" value="ECO:0007669"/>
    <property type="project" value="InterPro"/>
</dbReference>
<dbReference type="Gene3D" id="3.40.850.10">
    <property type="entry name" value="Kinesin motor domain"/>
    <property type="match status" value="1"/>
</dbReference>
<dbReference type="GO" id="GO:0005874">
    <property type="term" value="C:microtubule"/>
    <property type="evidence" value="ECO:0007669"/>
    <property type="project" value="TreeGrafter"/>
</dbReference>
<dbReference type="GO" id="GO:0016887">
    <property type="term" value="F:ATP hydrolysis activity"/>
    <property type="evidence" value="ECO:0007669"/>
    <property type="project" value="TreeGrafter"/>
</dbReference>
<protein>
    <recommendedName>
        <fullName evidence="1">Kinesin motor domain-containing protein</fullName>
    </recommendedName>
</protein>
<dbReference type="InterPro" id="IPR001752">
    <property type="entry name" value="Kinesin_motor_dom"/>
</dbReference>
<dbReference type="SUPFAM" id="SSF52540">
    <property type="entry name" value="P-loop containing nucleoside triphosphate hydrolases"/>
    <property type="match status" value="1"/>
</dbReference>
<evidence type="ECO:0000259" key="1">
    <source>
        <dbReference type="SMART" id="SM00129"/>
    </source>
</evidence>
<evidence type="ECO:0000313" key="3">
    <source>
        <dbReference type="Proteomes" id="UP000076738"/>
    </source>
</evidence>
<dbReference type="InterPro" id="IPR036961">
    <property type="entry name" value="Kinesin_motor_dom_sf"/>
</dbReference>
<dbReference type="GO" id="GO:0005871">
    <property type="term" value="C:kinesin complex"/>
    <property type="evidence" value="ECO:0007669"/>
    <property type="project" value="TreeGrafter"/>
</dbReference>
<dbReference type="InterPro" id="IPR027640">
    <property type="entry name" value="Kinesin-like_fam"/>
</dbReference>
<keyword evidence="3" id="KW-1185">Reference proteome</keyword>
<dbReference type="GO" id="GO:0007018">
    <property type="term" value="P:microtubule-based movement"/>
    <property type="evidence" value="ECO:0007669"/>
    <property type="project" value="InterPro"/>
</dbReference>
<reference evidence="2 3" key="1">
    <citation type="journal article" date="2016" name="Mol. Biol. Evol.">
        <title>Comparative Genomics of Early-Diverging Mushroom-Forming Fungi Provides Insights into the Origins of Lignocellulose Decay Capabilities.</title>
        <authorList>
            <person name="Nagy L.G."/>
            <person name="Riley R."/>
            <person name="Tritt A."/>
            <person name="Adam C."/>
            <person name="Daum C."/>
            <person name="Floudas D."/>
            <person name="Sun H."/>
            <person name="Yadav J.S."/>
            <person name="Pangilinan J."/>
            <person name="Larsson K.H."/>
            <person name="Matsuura K."/>
            <person name="Barry K."/>
            <person name="Labutti K."/>
            <person name="Kuo R."/>
            <person name="Ohm R.A."/>
            <person name="Bhattacharya S.S."/>
            <person name="Shirouzu T."/>
            <person name="Yoshinaga Y."/>
            <person name="Martin F.M."/>
            <person name="Grigoriev I.V."/>
            <person name="Hibbett D.S."/>
        </authorList>
    </citation>
    <scope>NUCLEOTIDE SEQUENCE [LARGE SCALE GENOMIC DNA]</scope>
    <source>
        <strain evidence="2 3">TUFC12733</strain>
    </source>
</reference>
<dbReference type="Proteomes" id="UP000076738">
    <property type="component" value="Unassembled WGS sequence"/>
</dbReference>
<organism evidence="2 3">
    <name type="scientific">Calocera viscosa (strain TUFC12733)</name>
    <dbReference type="NCBI Taxonomy" id="1330018"/>
    <lineage>
        <taxon>Eukaryota</taxon>
        <taxon>Fungi</taxon>
        <taxon>Dikarya</taxon>
        <taxon>Basidiomycota</taxon>
        <taxon>Agaricomycotina</taxon>
        <taxon>Dacrymycetes</taxon>
        <taxon>Dacrymycetales</taxon>
        <taxon>Dacrymycetaceae</taxon>
        <taxon>Calocera</taxon>
    </lineage>
</organism>
<dbReference type="OrthoDB" id="205739at2759"/>
<dbReference type="STRING" id="1330018.A0A167G016"/>
<gene>
    <name evidence="2" type="ORF">CALVIDRAFT_531694</name>
</gene>
<dbReference type="InterPro" id="IPR027417">
    <property type="entry name" value="P-loop_NTPase"/>
</dbReference>
<dbReference type="Pfam" id="PF00225">
    <property type="entry name" value="Kinesin"/>
    <property type="match status" value="1"/>
</dbReference>
<sequence length="296" mass="32264">MIAFFSGPDRVSEQLPASIFGPNYPSRKVATEVADLLDLSMGSILPEVVTDHGVILFGTSGTGKTHLMKMLFDAVMEKARTAEVVRVRAQALQIEAPLKGSSALLKDLLPSSSPPAHISGKPRLLAGEGKFQWCDFHTPSKFWSLIANRRTTAKTINNASSSRSHQAIKLEMGGRTVMLLDLAGSEPFTGSSCTRLGAQTNMIHGTLKNVEALVHNLGRREGRVSGRDDHLTRLMCHLLTKGKCIVIGTIRGSSDQETQTLDTVKFVSGELEFEETGLLPRYWTVVPTFCKDETAK</sequence>
<dbReference type="AlphaFoldDB" id="A0A167G016"/>
<dbReference type="GO" id="GO:0005524">
    <property type="term" value="F:ATP binding"/>
    <property type="evidence" value="ECO:0007669"/>
    <property type="project" value="InterPro"/>
</dbReference>
<evidence type="ECO:0000313" key="2">
    <source>
        <dbReference type="EMBL" id="KZO90033.1"/>
    </source>
</evidence>
<feature type="domain" description="Kinesin motor" evidence="1">
    <location>
        <begin position="28"/>
        <end position="270"/>
    </location>
</feature>